<comment type="caution">
    <text evidence="4">The sequence shown here is derived from an EMBL/GenBank/DDBJ whole genome shotgun (WGS) entry which is preliminary data.</text>
</comment>
<keyword evidence="2" id="KW-0677">Repeat</keyword>
<dbReference type="Pfam" id="PF01436">
    <property type="entry name" value="NHL"/>
    <property type="match status" value="1"/>
</dbReference>
<keyword evidence="3" id="KW-0325">Glycoprotein</keyword>
<evidence type="ECO:0000313" key="4">
    <source>
        <dbReference type="EMBL" id="MYD91502.1"/>
    </source>
</evidence>
<evidence type="ECO:0008006" key="5">
    <source>
        <dbReference type="Google" id="ProtNLM"/>
    </source>
</evidence>
<dbReference type="EMBL" id="VXPY01000099">
    <property type="protein sequence ID" value="MYD91502.1"/>
    <property type="molecule type" value="Genomic_DNA"/>
</dbReference>
<name>A0A6B1DXX5_9CHLR</name>
<dbReference type="PANTHER" id="PTHR10680:SF38">
    <property type="entry name" value="BLL1368 PROTEIN"/>
    <property type="match status" value="1"/>
</dbReference>
<dbReference type="InterPro" id="IPR011042">
    <property type="entry name" value="6-blade_b-propeller_TolB-like"/>
</dbReference>
<gene>
    <name evidence="4" type="ORF">F4Y08_14415</name>
</gene>
<keyword evidence="1" id="KW-0732">Signal</keyword>
<organism evidence="4">
    <name type="scientific">Caldilineaceae bacterium SB0662_bin_9</name>
    <dbReference type="NCBI Taxonomy" id="2605258"/>
    <lineage>
        <taxon>Bacteria</taxon>
        <taxon>Bacillati</taxon>
        <taxon>Chloroflexota</taxon>
        <taxon>Caldilineae</taxon>
        <taxon>Caldilineales</taxon>
        <taxon>Caldilineaceae</taxon>
    </lineage>
</organism>
<evidence type="ECO:0000256" key="3">
    <source>
        <dbReference type="ARBA" id="ARBA00023180"/>
    </source>
</evidence>
<dbReference type="CDD" id="cd14958">
    <property type="entry name" value="NHL_PAL_like"/>
    <property type="match status" value="1"/>
</dbReference>
<dbReference type="AlphaFoldDB" id="A0A6B1DXX5"/>
<protein>
    <recommendedName>
        <fullName evidence="5">6-bladed beta-propeller</fullName>
    </recommendedName>
</protein>
<proteinExistence type="predicted"/>
<dbReference type="Gene3D" id="2.120.10.30">
    <property type="entry name" value="TolB, C-terminal domain"/>
    <property type="match status" value="1"/>
</dbReference>
<evidence type="ECO:0000256" key="2">
    <source>
        <dbReference type="ARBA" id="ARBA00022737"/>
    </source>
</evidence>
<accession>A0A6B1DXX5</accession>
<dbReference type="SUPFAM" id="SSF101898">
    <property type="entry name" value="NHL repeat"/>
    <property type="match status" value="1"/>
</dbReference>
<reference evidence="4" key="1">
    <citation type="submission" date="2019-09" db="EMBL/GenBank/DDBJ databases">
        <title>Characterisation of the sponge microbiome using genome-centric metagenomics.</title>
        <authorList>
            <person name="Engelberts J.P."/>
            <person name="Robbins S.J."/>
            <person name="De Goeij J.M."/>
            <person name="Aranda M."/>
            <person name="Bell S.C."/>
            <person name="Webster N.S."/>
        </authorList>
    </citation>
    <scope>NUCLEOTIDE SEQUENCE</scope>
    <source>
        <strain evidence="4">SB0662_bin_9</strain>
    </source>
</reference>
<dbReference type="PANTHER" id="PTHR10680">
    <property type="entry name" value="PEPTIDYL-GLYCINE ALPHA-AMIDATING MONOOXYGENASE"/>
    <property type="match status" value="1"/>
</dbReference>
<evidence type="ECO:0000256" key="1">
    <source>
        <dbReference type="ARBA" id="ARBA00022729"/>
    </source>
</evidence>
<sequence>MTFGFGQYTYEVAEGWFKPPNGWTFGWIAAVACDSQDRVHVYSRSEHPMVVFDREGNFLASWGEDVLQDAHGIWIDGEDQVWCTERNTHCVRKFSPAGELLMTIGTPGRAGAEDGAPFNLPTDLDLAPNGDIYISDGYGNARVHHYSPAGELLNSWGDWGKGPGQFALSHCVRIDRYSRVWICDRENSRIQIFDLQGKFLTEWTDLAKPDTIFFHPEEDVVYIAELDQQISIYNFDKELLSQWGGRQRSDRPGEFVACPHGIWVDSHGDMYVGEVQADSRLQKFIRQN</sequence>
<dbReference type="InterPro" id="IPR001258">
    <property type="entry name" value="NHL_repeat"/>
</dbReference>